<keyword evidence="4" id="KW-1185">Reference proteome</keyword>
<protein>
    <submittedName>
        <fullName evidence="3">Long-chain acyl-CoA synthetase</fullName>
        <ecNumber evidence="3">6.2.1.3</ecNumber>
    </submittedName>
</protein>
<dbReference type="Gene3D" id="3.30.300.30">
    <property type="match status" value="1"/>
</dbReference>
<proteinExistence type="predicted"/>
<dbReference type="InterPro" id="IPR000873">
    <property type="entry name" value="AMP-dep_synth/lig_dom"/>
</dbReference>
<evidence type="ECO:0000313" key="3">
    <source>
        <dbReference type="EMBL" id="MBB6429815.1"/>
    </source>
</evidence>
<comment type="caution">
    <text evidence="3">The sequence shown here is derived from an EMBL/GenBank/DDBJ whole genome shotgun (WGS) entry which is preliminary data.</text>
</comment>
<evidence type="ECO:0000259" key="2">
    <source>
        <dbReference type="Pfam" id="PF13193"/>
    </source>
</evidence>
<dbReference type="PANTHER" id="PTHR43767">
    <property type="entry name" value="LONG-CHAIN-FATTY-ACID--COA LIGASE"/>
    <property type="match status" value="1"/>
</dbReference>
<reference evidence="3 4" key="1">
    <citation type="submission" date="2020-08" db="EMBL/GenBank/DDBJ databases">
        <title>Genomic Encyclopedia of Type Strains, Phase IV (KMG-IV): sequencing the most valuable type-strain genomes for metagenomic binning, comparative biology and taxonomic classification.</title>
        <authorList>
            <person name="Goeker M."/>
        </authorList>
    </citation>
    <scope>NUCLEOTIDE SEQUENCE [LARGE SCALE GENOMIC DNA]</scope>
    <source>
        <strain evidence="3 4">DSM 103725</strain>
    </source>
</reference>
<gene>
    <name evidence="3" type="ORF">HNQ40_001621</name>
</gene>
<dbReference type="PANTHER" id="PTHR43767:SF1">
    <property type="entry name" value="NONRIBOSOMAL PEPTIDE SYNTHASE PES1 (EUROFUNG)-RELATED"/>
    <property type="match status" value="1"/>
</dbReference>
<dbReference type="InterPro" id="IPR050237">
    <property type="entry name" value="ATP-dep_AMP-bd_enzyme"/>
</dbReference>
<dbReference type="InterPro" id="IPR045851">
    <property type="entry name" value="AMP-bd_C_sf"/>
</dbReference>
<dbReference type="GO" id="GO:0004467">
    <property type="term" value="F:long-chain fatty acid-CoA ligase activity"/>
    <property type="evidence" value="ECO:0007669"/>
    <property type="project" value="UniProtKB-EC"/>
</dbReference>
<dbReference type="Pfam" id="PF00501">
    <property type="entry name" value="AMP-binding"/>
    <property type="match status" value="1"/>
</dbReference>
<dbReference type="EC" id="6.2.1.3" evidence="3"/>
<feature type="domain" description="AMP-dependent synthetase/ligase" evidence="1">
    <location>
        <begin position="10"/>
        <end position="357"/>
    </location>
</feature>
<dbReference type="InterPro" id="IPR042099">
    <property type="entry name" value="ANL_N_sf"/>
</dbReference>
<dbReference type="Gene3D" id="3.40.50.12780">
    <property type="entry name" value="N-terminal domain of ligase-like"/>
    <property type="match status" value="1"/>
</dbReference>
<dbReference type="Pfam" id="PF13193">
    <property type="entry name" value="AMP-binding_C"/>
    <property type="match status" value="1"/>
</dbReference>
<dbReference type="InterPro" id="IPR020845">
    <property type="entry name" value="AMP-binding_CS"/>
</dbReference>
<dbReference type="EMBL" id="JACHGY010000001">
    <property type="protein sequence ID" value="MBB6429815.1"/>
    <property type="molecule type" value="Genomic_DNA"/>
</dbReference>
<dbReference type="InterPro" id="IPR025110">
    <property type="entry name" value="AMP-bd_C"/>
</dbReference>
<dbReference type="PROSITE" id="PS00455">
    <property type="entry name" value="AMP_BINDING"/>
    <property type="match status" value="1"/>
</dbReference>
<organism evidence="3 4">
    <name type="scientific">Algisphaera agarilytica</name>
    <dbReference type="NCBI Taxonomy" id="1385975"/>
    <lineage>
        <taxon>Bacteria</taxon>
        <taxon>Pseudomonadati</taxon>
        <taxon>Planctomycetota</taxon>
        <taxon>Phycisphaerae</taxon>
        <taxon>Phycisphaerales</taxon>
        <taxon>Phycisphaeraceae</taxon>
        <taxon>Algisphaera</taxon>
    </lineage>
</organism>
<sequence>MSILRKIMRKAITHPAKVAVIDDQREYTFFKIAAGALFAAKAIEQATQKDKIGIMLPTSGAFTVAFLGTWLAKKTPVPLNYLLSQDELAHVVADSGIDTIITAGKMIEAITGLGIDVEALPGDVKLMKLEDVSFKGLPPLRMPPKLADDDLAVLLYTSGTSGKPKGVMLSEKNIRTNIEDSMEHAGLTKCDTFLGVLPQFHTFGLTVLTLLPLFGGGRVVYTARFNPRKIMDLMREHRPQLFIGVPSMLGALLNVKSASPDDWKSLRYVICGGEPLPQAVYDGYKDKLGVEINEGYGLTETSPVTNWSTPENTRLHSVGLPLPSVQNFIVDDNDKLLGRDQEGEILISAPSVMQGYYQLPELTDKVILTLDVPDDPNIGSSGHRAKRGGPTRCFRTGDIGKIDKDGYLYITGRKKEMLIIGGENVFPREIEEVLNRHETVNASAVIGRADDSRGEVAIAFVELAEDAEFDEGALKTYCRDNMAPFKVPKEIRVLDELPRNPTGKILRRALSAD</sequence>
<dbReference type="SUPFAM" id="SSF56801">
    <property type="entry name" value="Acetyl-CoA synthetase-like"/>
    <property type="match status" value="1"/>
</dbReference>
<feature type="domain" description="AMP-binding enzyme C-terminal" evidence="2">
    <location>
        <begin position="429"/>
        <end position="504"/>
    </location>
</feature>
<evidence type="ECO:0000313" key="4">
    <source>
        <dbReference type="Proteomes" id="UP000541810"/>
    </source>
</evidence>
<keyword evidence="3" id="KW-0436">Ligase</keyword>
<evidence type="ECO:0000259" key="1">
    <source>
        <dbReference type="Pfam" id="PF00501"/>
    </source>
</evidence>
<dbReference type="RefSeq" id="WP_184677377.1">
    <property type="nucleotide sequence ID" value="NZ_JACHGY010000001.1"/>
</dbReference>
<name>A0A7X0H5U8_9BACT</name>
<dbReference type="AlphaFoldDB" id="A0A7X0H5U8"/>
<accession>A0A7X0H5U8</accession>
<dbReference type="Proteomes" id="UP000541810">
    <property type="component" value="Unassembled WGS sequence"/>
</dbReference>